<feature type="compositionally biased region" description="Polar residues" evidence="1">
    <location>
        <begin position="26"/>
        <end position="40"/>
    </location>
</feature>
<feature type="non-terminal residue" evidence="2">
    <location>
        <position position="1"/>
    </location>
</feature>
<proteinExistence type="predicted"/>
<organism evidence="2">
    <name type="scientific">Spongospora subterranea</name>
    <dbReference type="NCBI Taxonomy" id="70186"/>
    <lineage>
        <taxon>Eukaryota</taxon>
        <taxon>Sar</taxon>
        <taxon>Rhizaria</taxon>
        <taxon>Endomyxa</taxon>
        <taxon>Phytomyxea</taxon>
        <taxon>Plasmodiophorida</taxon>
        <taxon>Plasmodiophoridae</taxon>
        <taxon>Spongospora</taxon>
    </lineage>
</organism>
<name>A0A0H5RFP5_9EUKA</name>
<reference evidence="2" key="1">
    <citation type="submission" date="2015-04" db="EMBL/GenBank/DDBJ databases">
        <title>The genome sequence of the plant pathogenic Rhizarian Plasmodiophora brassicae reveals insights in its biotrophic life cycle and the origin of chitin synthesis.</title>
        <authorList>
            <person name="Schwelm A."/>
            <person name="Fogelqvist J."/>
            <person name="Knaust A."/>
            <person name="Julke S."/>
            <person name="Lilja T."/>
            <person name="Dhandapani V."/>
            <person name="Bonilla-Rosso G."/>
            <person name="Karlsson M."/>
            <person name="Shevchenko A."/>
            <person name="Choi S.R."/>
            <person name="Kim H.G."/>
            <person name="Park J.Y."/>
            <person name="Lim Y.P."/>
            <person name="Ludwig-Muller J."/>
            <person name="Dixelius C."/>
        </authorList>
    </citation>
    <scope>NUCLEOTIDE SEQUENCE</scope>
    <source>
        <tissue evidence="2">Potato root galls</tissue>
    </source>
</reference>
<dbReference type="EMBL" id="HACM01012558">
    <property type="protein sequence ID" value="CRZ13000.1"/>
    <property type="molecule type" value="Transcribed_RNA"/>
</dbReference>
<accession>A0A0H5RFP5</accession>
<dbReference type="AlphaFoldDB" id="A0A0H5RFP5"/>
<sequence length="142" mass="14859">QHEDLLRPGQGTSPSGSSVGHEASVAASSASRLDPSNHTGGRTCPARIRRPFTDHGKLSQPERRYGISSEGGLARATLSTEKPDTSQGLGIGFRIGDGRTALSVQCGRAVGDCLFTSLSDGFTFTAVTIRARISSISLVLFV</sequence>
<feature type="compositionally biased region" description="Basic and acidic residues" evidence="1">
    <location>
        <begin position="51"/>
        <end position="65"/>
    </location>
</feature>
<protein>
    <submittedName>
        <fullName evidence="2">Uncharacterized protein</fullName>
    </submittedName>
</protein>
<feature type="region of interest" description="Disordered" evidence="1">
    <location>
        <begin position="1"/>
        <end position="71"/>
    </location>
</feature>
<evidence type="ECO:0000256" key="1">
    <source>
        <dbReference type="SAM" id="MobiDB-lite"/>
    </source>
</evidence>
<evidence type="ECO:0000313" key="2">
    <source>
        <dbReference type="EMBL" id="CRZ13000.1"/>
    </source>
</evidence>